<evidence type="ECO:0000259" key="1">
    <source>
        <dbReference type="Pfam" id="PF07727"/>
    </source>
</evidence>
<comment type="caution">
    <text evidence="2">The sequence shown here is derived from an EMBL/GenBank/DDBJ whole genome shotgun (WGS) entry which is preliminary data.</text>
</comment>
<feature type="domain" description="Reverse transcriptase Ty1/copia-type" evidence="1">
    <location>
        <begin position="41"/>
        <end position="148"/>
    </location>
</feature>
<evidence type="ECO:0000313" key="2">
    <source>
        <dbReference type="EMBL" id="KAL0359934.1"/>
    </source>
</evidence>
<dbReference type="InterPro" id="IPR013103">
    <property type="entry name" value="RVT_2"/>
</dbReference>
<reference evidence="2" key="2">
    <citation type="journal article" date="2024" name="Plant">
        <title>Genomic evolution and insights into agronomic trait innovations of Sesamum species.</title>
        <authorList>
            <person name="Miao H."/>
            <person name="Wang L."/>
            <person name="Qu L."/>
            <person name="Liu H."/>
            <person name="Sun Y."/>
            <person name="Le M."/>
            <person name="Wang Q."/>
            <person name="Wei S."/>
            <person name="Zheng Y."/>
            <person name="Lin W."/>
            <person name="Duan Y."/>
            <person name="Cao H."/>
            <person name="Xiong S."/>
            <person name="Wang X."/>
            <person name="Wei L."/>
            <person name="Li C."/>
            <person name="Ma Q."/>
            <person name="Ju M."/>
            <person name="Zhao R."/>
            <person name="Li G."/>
            <person name="Mu C."/>
            <person name="Tian Q."/>
            <person name="Mei H."/>
            <person name="Zhang T."/>
            <person name="Gao T."/>
            <person name="Zhang H."/>
        </authorList>
    </citation>
    <scope>NUCLEOTIDE SEQUENCE</scope>
    <source>
        <strain evidence="2">G01</strain>
    </source>
</reference>
<organism evidence="2">
    <name type="scientific">Sesamum angustifolium</name>
    <dbReference type="NCBI Taxonomy" id="2727405"/>
    <lineage>
        <taxon>Eukaryota</taxon>
        <taxon>Viridiplantae</taxon>
        <taxon>Streptophyta</taxon>
        <taxon>Embryophyta</taxon>
        <taxon>Tracheophyta</taxon>
        <taxon>Spermatophyta</taxon>
        <taxon>Magnoliopsida</taxon>
        <taxon>eudicotyledons</taxon>
        <taxon>Gunneridae</taxon>
        <taxon>Pentapetalae</taxon>
        <taxon>asterids</taxon>
        <taxon>lamiids</taxon>
        <taxon>Lamiales</taxon>
        <taxon>Pedaliaceae</taxon>
        <taxon>Sesamum</taxon>
    </lineage>
</organism>
<protein>
    <submittedName>
        <fullName evidence="2">Retrovirus-related Pol polyprotein from transposon TNT 1-94</fullName>
    </submittedName>
</protein>
<gene>
    <name evidence="2" type="ORF">Sangu_0842800</name>
</gene>
<dbReference type="Pfam" id="PF07727">
    <property type="entry name" value="RVT_2"/>
    <property type="match status" value="2"/>
</dbReference>
<proteinExistence type="predicted"/>
<dbReference type="AlphaFoldDB" id="A0AAW2PWP9"/>
<accession>A0AAW2PWP9</accession>
<name>A0AAW2PWP9_9LAMI</name>
<feature type="domain" description="Reverse transcriptase Ty1/copia-type" evidence="1">
    <location>
        <begin position="158"/>
        <end position="255"/>
    </location>
</feature>
<dbReference type="EMBL" id="JACGWK010000004">
    <property type="protein sequence ID" value="KAL0359934.1"/>
    <property type="molecule type" value="Genomic_DNA"/>
</dbReference>
<dbReference type="InterPro" id="IPR043502">
    <property type="entry name" value="DNA/RNA_pol_sf"/>
</dbReference>
<dbReference type="SUPFAM" id="SSF56672">
    <property type="entry name" value="DNA/RNA polymerases"/>
    <property type="match status" value="1"/>
</dbReference>
<sequence length="283" mass="33170">MVYLQESEFNIGAENDPETFSQAMRSRESNLWYEMNSMAFNEVWDLVELLDSFKVIRYKWVFKTKKDSLGNIERHKVRLVAKGFTQREGIDHKKTFSPVSKKDSLRTIMALVAHFDMDLHQMDVNTTFAKGELEEEVYIKQLEGFSSSTVNTWYNIMDQCIYQKASGSKTYFLVLYVDYILLATNDKGMLCEVKQFFSKNFEMKDMGEPSYVIGIKILRDRSRCIFGLSQEIYIDKILERFRMKYCSPNIAPIVKGDKLHLNQCPMNDLEREQMKDIPYTSAI</sequence>
<reference evidence="2" key="1">
    <citation type="submission" date="2020-06" db="EMBL/GenBank/DDBJ databases">
        <authorList>
            <person name="Li T."/>
            <person name="Hu X."/>
            <person name="Zhang T."/>
            <person name="Song X."/>
            <person name="Zhang H."/>
            <person name="Dai N."/>
            <person name="Sheng W."/>
            <person name="Hou X."/>
            <person name="Wei L."/>
        </authorList>
    </citation>
    <scope>NUCLEOTIDE SEQUENCE</scope>
    <source>
        <strain evidence="2">G01</strain>
        <tissue evidence="2">Leaf</tissue>
    </source>
</reference>